<proteinExistence type="predicted"/>
<dbReference type="EMBL" id="SRLO01023621">
    <property type="protein sequence ID" value="TNN22226.1"/>
    <property type="molecule type" value="Genomic_DNA"/>
</dbReference>
<gene>
    <name evidence="1" type="primary">nbas_0</name>
    <name evidence="1" type="ORF">EYF80_067660</name>
</gene>
<protein>
    <submittedName>
        <fullName evidence="1">Neuroblastoma-amplified sequence</fullName>
    </submittedName>
</protein>
<sequence length="49" mass="5424">MEVLTTTGLTTKAVLTAVSDHRWWKDSLGLLRPLHVSGHFLGGFCRPMS</sequence>
<dbReference type="Proteomes" id="UP000314294">
    <property type="component" value="Unassembled WGS sequence"/>
</dbReference>
<keyword evidence="2" id="KW-1185">Reference proteome</keyword>
<evidence type="ECO:0000313" key="2">
    <source>
        <dbReference type="Proteomes" id="UP000314294"/>
    </source>
</evidence>
<dbReference type="AlphaFoldDB" id="A0A4Z2E0A1"/>
<reference evidence="1 2" key="1">
    <citation type="submission" date="2019-03" db="EMBL/GenBank/DDBJ databases">
        <title>First draft genome of Liparis tanakae, snailfish: a comprehensive survey of snailfish specific genes.</title>
        <authorList>
            <person name="Kim W."/>
            <person name="Song I."/>
            <person name="Jeong J.-H."/>
            <person name="Kim D."/>
            <person name="Kim S."/>
            <person name="Ryu S."/>
            <person name="Song J.Y."/>
            <person name="Lee S.K."/>
        </authorList>
    </citation>
    <scope>NUCLEOTIDE SEQUENCE [LARGE SCALE GENOMIC DNA]</scope>
    <source>
        <tissue evidence="1">Muscle</tissue>
    </source>
</reference>
<evidence type="ECO:0000313" key="1">
    <source>
        <dbReference type="EMBL" id="TNN22226.1"/>
    </source>
</evidence>
<accession>A0A4Z2E0A1</accession>
<name>A0A4Z2E0A1_9TELE</name>
<comment type="caution">
    <text evidence="1">The sequence shown here is derived from an EMBL/GenBank/DDBJ whole genome shotgun (WGS) entry which is preliminary data.</text>
</comment>
<organism evidence="1 2">
    <name type="scientific">Liparis tanakae</name>
    <name type="common">Tanaka's snailfish</name>
    <dbReference type="NCBI Taxonomy" id="230148"/>
    <lineage>
        <taxon>Eukaryota</taxon>
        <taxon>Metazoa</taxon>
        <taxon>Chordata</taxon>
        <taxon>Craniata</taxon>
        <taxon>Vertebrata</taxon>
        <taxon>Euteleostomi</taxon>
        <taxon>Actinopterygii</taxon>
        <taxon>Neopterygii</taxon>
        <taxon>Teleostei</taxon>
        <taxon>Neoteleostei</taxon>
        <taxon>Acanthomorphata</taxon>
        <taxon>Eupercaria</taxon>
        <taxon>Perciformes</taxon>
        <taxon>Cottioidei</taxon>
        <taxon>Cottales</taxon>
        <taxon>Liparidae</taxon>
        <taxon>Liparis</taxon>
    </lineage>
</organism>